<keyword evidence="3" id="KW-0119">Carbohydrate metabolism</keyword>
<dbReference type="InterPro" id="IPR026891">
    <property type="entry name" value="Fn3-like"/>
</dbReference>
<keyword evidence="2 4" id="KW-0378">Hydrolase</keyword>
<keyword evidence="5" id="KW-1133">Transmembrane helix</keyword>
<dbReference type="InterPro" id="IPR036962">
    <property type="entry name" value="Glyco_hydro_3_N_sf"/>
</dbReference>
<dbReference type="InterPro" id="IPR001764">
    <property type="entry name" value="Glyco_hydro_3_N"/>
</dbReference>
<dbReference type="Gene3D" id="3.40.50.1700">
    <property type="entry name" value="Glycoside hydrolase family 3 C-terminal domain"/>
    <property type="match status" value="1"/>
</dbReference>
<name>A0A2Y9BLA2_9FIRM</name>
<feature type="transmembrane region" description="Helical" evidence="5">
    <location>
        <begin position="67"/>
        <end position="88"/>
    </location>
</feature>
<dbReference type="InterPro" id="IPR002772">
    <property type="entry name" value="Glyco_hydro_3_C"/>
</dbReference>
<dbReference type="PANTHER" id="PTHR42715:SF10">
    <property type="entry name" value="BETA-GLUCOSIDASE"/>
    <property type="match status" value="1"/>
</dbReference>
<evidence type="ECO:0000256" key="3">
    <source>
        <dbReference type="ARBA" id="ARBA00023277"/>
    </source>
</evidence>
<keyword evidence="4" id="KW-0326">Glycosidase</keyword>
<dbReference type="AlphaFoldDB" id="A0A2Y9BLA2"/>
<dbReference type="PANTHER" id="PTHR42715">
    <property type="entry name" value="BETA-GLUCOSIDASE"/>
    <property type="match status" value="1"/>
</dbReference>
<dbReference type="SMART" id="SM01217">
    <property type="entry name" value="Fn3_like"/>
    <property type="match status" value="1"/>
</dbReference>
<dbReference type="PROSITE" id="PS00775">
    <property type="entry name" value="GLYCOSYL_HYDROL_F3"/>
    <property type="match status" value="1"/>
</dbReference>
<dbReference type="Gene3D" id="2.60.40.10">
    <property type="entry name" value="Immunoglobulins"/>
    <property type="match status" value="1"/>
</dbReference>
<reference evidence="7 8" key="1">
    <citation type="submission" date="2018-05" db="EMBL/GenBank/DDBJ databases">
        <title>The Hungate 1000. A catalogue of reference genomes from the rumen microbiome.</title>
        <authorList>
            <person name="Kelly W."/>
        </authorList>
    </citation>
    <scope>NUCLEOTIDE SEQUENCE [LARGE SCALE GENOMIC DNA]</scope>
    <source>
        <strain evidence="7 8">NLAE-zl-C242</strain>
    </source>
</reference>
<comment type="similarity">
    <text evidence="1 4">Belongs to the glycosyl hydrolase 3 family.</text>
</comment>
<dbReference type="Pfam" id="PF01915">
    <property type="entry name" value="Glyco_hydro_3_C"/>
    <property type="match status" value="1"/>
</dbReference>
<evidence type="ECO:0000256" key="2">
    <source>
        <dbReference type="ARBA" id="ARBA00022801"/>
    </source>
</evidence>
<dbReference type="OrthoDB" id="98455at2"/>
<evidence type="ECO:0000256" key="4">
    <source>
        <dbReference type="RuleBase" id="RU361161"/>
    </source>
</evidence>
<dbReference type="Pfam" id="PF14310">
    <property type="entry name" value="Fn3-like"/>
    <property type="match status" value="1"/>
</dbReference>
<dbReference type="InterPro" id="IPR019800">
    <property type="entry name" value="Glyco_hydro_3_AS"/>
</dbReference>
<keyword evidence="8" id="KW-1185">Reference proteome</keyword>
<protein>
    <submittedName>
        <fullName evidence="7">Beta-glucosidase</fullName>
    </submittedName>
</protein>
<feature type="domain" description="Fibronectin type III-like" evidence="6">
    <location>
        <begin position="481"/>
        <end position="559"/>
    </location>
</feature>
<dbReference type="Proteomes" id="UP000245845">
    <property type="component" value="Unassembled WGS sequence"/>
</dbReference>
<keyword evidence="5" id="KW-0472">Membrane</keyword>
<dbReference type="Pfam" id="PF00933">
    <property type="entry name" value="Glyco_hydro_3"/>
    <property type="match status" value="1"/>
</dbReference>
<evidence type="ECO:0000256" key="5">
    <source>
        <dbReference type="SAM" id="Phobius"/>
    </source>
</evidence>
<sequence>MIEFLVELLSPFFLSLGVSQADIDNYANQLSGYVYVVLGVSVLVAIILIAAHWFVKKGTRHVVRWSAGLAWVLVVAVIANIISFGPMYNNLAPIINGRGSVSEETVKHSKEVIQKVGEEGMVLLKNDGTLPLASDIKTVNVFGWASVSPVFSGTGSGASDSTGSIGITESLEMAGFETNDTLINLYKEYADERPGAFENEEGWRMTDWSLPEPPVDYYTDEIMDEAKEFSDTAVVTIARTGGEGRDEPMDMKALIDGTYDPRGEYGNALYDYYDGIYNNNGDYDDFEQGEHYLELSSTEEAMIEMVSSEFENVIVLINANNTLELGWVENEAIDAVILAPGTGATGMAALGEILNGTMNPSGRTVDTYVYDLTSTPTYNNFGSFIFNNTQELVEASLEADPAYQGVQAFVNYTEGIYVGYKFYETAAEEGLINYGEMVQYPFGYGLSYTAFTQEIANFADNGNSISMDVTVTNTGEVSGKTPVEIYYTPPYTEGGIEKASVNLIEFGKTDILEPGESETLSFEISKENMASYDSSEFKVPGGGYILEQGEYAISLRSDSHTVIAEERFIVDEDIIYNEEGRESDILTATNQFEDYSAGDVTYLSRANGFANYSQAIAAPSEEDYAMDEATLASVTEKSVAFYDPAKYNNPENEMPVMGEDHGVELADLTGKDYDDPLWEDLLDQLSMEDMTQLVNLAGFQTVAVKSVGKVATLDSDGTSGLNDWYIQVYGTAYPVEVLIAQTWNKELAYDVGDALAAEYADCGIYGWYGPAMNIHRSAFGGRNFEYYSEDSVLSGHIASSEVNAAAERGVYAYIKHFALNEQEGNRCSMLLTYSNEQTIREIYLKPFEISVKNFDFENNKPLAVMSSFVFIGDRWSGANPNLLNTVLREEWGFRGMVLTDWNGSYGYQNTDDCVRNGNDGMLGFMQHESNKLTDTDSATLAKALRQASKNIMYTVANSGNYTVKDTNAGGLDTMTKIFIGVDVGIGLLVILIGAFVIVRYRKKTG</sequence>
<dbReference type="SUPFAM" id="SSF52279">
    <property type="entry name" value="Beta-D-glucan exohydrolase, C-terminal domain"/>
    <property type="match status" value="1"/>
</dbReference>
<dbReference type="InterPro" id="IPR050288">
    <property type="entry name" value="Cellulose_deg_GH3"/>
</dbReference>
<comment type="caution">
    <text evidence="7">The sequence shown here is derived from an EMBL/GenBank/DDBJ whole genome shotgun (WGS) entry which is preliminary data.</text>
</comment>
<dbReference type="GO" id="GO:0004553">
    <property type="term" value="F:hydrolase activity, hydrolyzing O-glycosyl compounds"/>
    <property type="evidence" value="ECO:0007669"/>
    <property type="project" value="InterPro"/>
</dbReference>
<dbReference type="InterPro" id="IPR036881">
    <property type="entry name" value="Glyco_hydro_3_C_sf"/>
</dbReference>
<evidence type="ECO:0000256" key="1">
    <source>
        <dbReference type="ARBA" id="ARBA00005336"/>
    </source>
</evidence>
<dbReference type="RefSeq" id="WP_109733597.1">
    <property type="nucleotide sequence ID" value="NZ_BAAACK010000002.1"/>
</dbReference>
<dbReference type="GO" id="GO:0005975">
    <property type="term" value="P:carbohydrate metabolic process"/>
    <property type="evidence" value="ECO:0007669"/>
    <property type="project" value="InterPro"/>
</dbReference>
<dbReference type="InterPro" id="IPR013783">
    <property type="entry name" value="Ig-like_fold"/>
</dbReference>
<keyword evidence="5" id="KW-0812">Transmembrane</keyword>
<organism evidence="7 8">
    <name type="scientific">Faecalicatena orotica</name>
    <dbReference type="NCBI Taxonomy" id="1544"/>
    <lineage>
        <taxon>Bacteria</taxon>
        <taxon>Bacillati</taxon>
        <taxon>Bacillota</taxon>
        <taxon>Clostridia</taxon>
        <taxon>Lachnospirales</taxon>
        <taxon>Lachnospiraceae</taxon>
        <taxon>Faecalicatena</taxon>
    </lineage>
</organism>
<dbReference type="EMBL" id="QGDL01000019">
    <property type="protein sequence ID" value="PWJ21559.1"/>
    <property type="molecule type" value="Genomic_DNA"/>
</dbReference>
<proteinExistence type="inferred from homology"/>
<dbReference type="InterPro" id="IPR017853">
    <property type="entry name" value="GH"/>
</dbReference>
<dbReference type="SUPFAM" id="SSF51445">
    <property type="entry name" value="(Trans)glycosidases"/>
    <property type="match status" value="1"/>
</dbReference>
<evidence type="ECO:0000313" key="8">
    <source>
        <dbReference type="Proteomes" id="UP000245845"/>
    </source>
</evidence>
<gene>
    <name evidence="7" type="ORF">A8806_11949</name>
</gene>
<dbReference type="Gene3D" id="3.20.20.300">
    <property type="entry name" value="Glycoside hydrolase, family 3, N-terminal domain"/>
    <property type="match status" value="1"/>
</dbReference>
<feature type="transmembrane region" description="Helical" evidence="5">
    <location>
        <begin position="977"/>
        <end position="998"/>
    </location>
</feature>
<evidence type="ECO:0000259" key="6">
    <source>
        <dbReference type="SMART" id="SM01217"/>
    </source>
</evidence>
<dbReference type="PRINTS" id="PR00133">
    <property type="entry name" value="GLHYDRLASE3"/>
</dbReference>
<evidence type="ECO:0000313" key="7">
    <source>
        <dbReference type="EMBL" id="PWJ21559.1"/>
    </source>
</evidence>
<feature type="transmembrane region" description="Helical" evidence="5">
    <location>
        <begin position="31"/>
        <end position="55"/>
    </location>
</feature>
<accession>A0A2Y9BLA2</accession>